<accession>A0A645A151</accession>
<gene>
    <name evidence="1" type="ORF">SDC9_93351</name>
</gene>
<sequence>MHARGQFGIFGSNTGLVVQGLFANQGPTREIVAGMGLRFMLTEQSHYTGFMKESALTFGASYRVADAIIPQVQLEIANFAVGVGYDVNVSGLDVASDGRGGIELYLRYINPSPFRYQNKSFNKSFF</sequence>
<evidence type="ECO:0000313" key="1">
    <source>
        <dbReference type="EMBL" id="MPM46646.1"/>
    </source>
</evidence>
<dbReference type="Pfam" id="PF11751">
    <property type="entry name" value="PorP_SprF"/>
    <property type="match status" value="1"/>
</dbReference>
<organism evidence="1">
    <name type="scientific">bioreactor metagenome</name>
    <dbReference type="NCBI Taxonomy" id="1076179"/>
    <lineage>
        <taxon>unclassified sequences</taxon>
        <taxon>metagenomes</taxon>
        <taxon>ecological metagenomes</taxon>
    </lineage>
</organism>
<protein>
    <recommendedName>
        <fullName evidence="2">Type IX secretion system membrane protein PorP/SprF</fullName>
    </recommendedName>
</protein>
<reference evidence="1" key="1">
    <citation type="submission" date="2019-08" db="EMBL/GenBank/DDBJ databases">
        <authorList>
            <person name="Kucharzyk K."/>
            <person name="Murdoch R.W."/>
            <person name="Higgins S."/>
            <person name="Loffler F."/>
        </authorList>
    </citation>
    <scope>NUCLEOTIDE SEQUENCE</scope>
</reference>
<dbReference type="EMBL" id="VSSQ01011358">
    <property type="protein sequence ID" value="MPM46646.1"/>
    <property type="molecule type" value="Genomic_DNA"/>
</dbReference>
<dbReference type="InterPro" id="IPR019861">
    <property type="entry name" value="PorP/SprF_Bacteroidetes"/>
</dbReference>
<name>A0A645A151_9ZZZZ</name>
<dbReference type="AlphaFoldDB" id="A0A645A151"/>
<comment type="caution">
    <text evidence="1">The sequence shown here is derived from an EMBL/GenBank/DDBJ whole genome shotgun (WGS) entry which is preliminary data.</text>
</comment>
<evidence type="ECO:0008006" key="2">
    <source>
        <dbReference type="Google" id="ProtNLM"/>
    </source>
</evidence>
<proteinExistence type="predicted"/>